<dbReference type="HOGENOM" id="CLU_2591169_0_0_1"/>
<evidence type="ECO:0000313" key="1">
    <source>
        <dbReference type="EMBL" id="KIM56576.1"/>
    </source>
</evidence>
<evidence type="ECO:0000313" key="2">
    <source>
        <dbReference type="Proteomes" id="UP000053989"/>
    </source>
</evidence>
<name>A0A0C3DKJ1_9AGAM</name>
<reference evidence="1 2" key="1">
    <citation type="submission" date="2014-04" db="EMBL/GenBank/DDBJ databases">
        <authorList>
            <consortium name="DOE Joint Genome Institute"/>
            <person name="Kuo A."/>
            <person name="Kohler A."/>
            <person name="Nagy L.G."/>
            <person name="Floudas D."/>
            <person name="Copeland A."/>
            <person name="Barry K.W."/>
            <person name="Cichocki N."/>
            <person name="Veneault-Fourrey C."/>
            <person name="LaButti K."/>
            <person name="Lindquist E.A."/>
            <person name="Lipzen A."/>
            <person name="Lundell T."/>
            <person name="Morin E."/>
            <person name="Murat C."/>
            <person name="Sun H."/>
            <person name="Tunlid A."/>
            <person name="Henrissat B."/>
            <person name="Grigoriev I.V."/>
            <person name="Hibbett D.S."/>
            <person name="Martin F."/>
            <person name="Nordberg H.P."/>
            <person name="Cantor M.N."/>
            <person name="Hua S.X."/>
        </authorList>
    </citation>
    <scope>NUCLEOTIDE SEQUENCE [LARGE SCALE GENOMIC DNA]</scope>
    <source>
        <strain evidence="1 2">Foug A</strain>
    </source>
</reference>
<dbReference type="EMBL" id="KN822114">
    <property type="protein sequence ID" value="KIM56576.1"/>
    <property type="molecule type" value="Genomic_DNA"/>
</dbReference>
<accession>A0A0C3DKJ1</accession>
<organism evidence="1 2">
    <name type="scientific">Scleroderma citrinum Foug A</name>
    <dbReference type="NCBI Taxonomy" id="1036808"/>
    <lineage>
        <taxon>Eukaryota</taxon>
        <taxon>Fungi</taxon>
        <taxon>Dikarya</taxon>
        <taxon>Basidiomycota</taxon>
        <taxon>Agaricomycotina</taxon>
        <taxon>Agaricomycetes</taxon>
        <taxon>Agaricomycetidae</taxon>
        <taxon>Boletales</taxon>
        <taxon>Sclerodermatineae</taxon>
        <taxon>Sclerodermataceae</taxon>
        <taxon>Scleroderma</taxon>
    </lineage>
</organism>
<protein>
    <submittedName>
        <fullName evidence="1">Uncharacterized protein</fullName>
    </submittedName>
</protein>
<keyword evidence="2" id="KW-1185">Reference proteome</keyword>
<proteinExistence type="predicted"/>
<sequence>MCPHSLGYVSDAYLLFDRTYPRCFAVSQVFLEKQMTRGSATIDPVIFILRRRCVRLSEPSAFVFFSKDLNNVRAPSKFDR</sequence>
<dbReference type="Proteomes" id="UP000053989">
    <property type="component" value="Unassembled WGS sequence"/>
</dbReference>
<dbReference type="InParanoid" id="A0A0C3DKJ1"/>
<gene>
    <name evidence="1" type="ORF">SCLCIDRAFT_1220259</name>
</gene>
<dbReference type="AlphaFoldDB" id="A0A0C3DKJ1"/>
<reference evidence="2" key="2">
    <citation type="submission" date="2015-01" db="EMBL/GenBank/DDBJ databases">
        <title>Evolutionary Origins and Diversification of the Mycorrhizal Mutualists.</title>
        <authorList>
            <consortium name="DOE Joint Genome Institute"/>
            <consortium name="Mycorrhizal Genomics Consortium"/>
            <person name="Kohler A."/>
            <person name="Kuo A."/>
            <person name="Nagy L.G."/>
            <person name="Floudas D."/>
            <person name="Copeland A."/>
            <person name="Barry K.W."/>
            <person name="Cichocki N."/>
            <person name="Veneault-Fourrey C."/>
            <person name="LaButti K."/>
            <person name="Lindquist E.A."/>
            <person name="Lipzen A."/>
            <person name="Lundell T."/>
            <person name="Morin E."/>
            <person name="Murat C."/>
            <person name="Riley R."/>
            <person name="Ohm R."/>
            <person name="Sun H."/>
            <person name="Tunlid A."/>
            <person name="Henrissat B."/>
            <person name="Grigoriev I.V."/>
            <person name="Hibbett D.S."/>
            <person name="Martin F."/>
        </authorList>
    </citation>
    <scope>NUCLEOTIDE SEQUENCE [LARGE SCALE GENOMIC DNA]</scope>
    <source>
        <strain evidence="2">Foug A</strain>
    </source>
</reference>